<name>A0A438E718_VITVI</name>
<organism evidence="1 2">
    <name type="scientific">Vitis vinifera</name>
    <name type="common">Grape</name>
    <dbReference type="NCBI Taxonomy" id="29760"/>
    <lineage>
        <taxon>Eukaryota</taxon>
        <taxon>Viridiplantae</taxon>
        <taxon>Streptophyta</taxon>
        <taxon>Embryophyta</taxon>
        <taxon>Tracheophyta</taxon>
        <taxon>Spermatophyta</taxon>
        <taxon>Magnoliopsida</taxon>
        <taxon>eudicotyledons</taxon>
        <taxon>Gunneridae</taxon>
        <taxon>Pentapetalae</taxon>
        <taxon>rosids</taxon>
        <taxon>Vitales</taxon>
        <taxon>Vitaceae</taxon>
        <taxon>Viteae</taxon>
        <taxon>Vitis</taxon>
    </lineage>
</organism>
<evidence type="ECO:0000313" key="1">
    <source>
        <dbReference type="EMBL" id="RVW43442.1"/>
    </source>
</evidence>
<sequence length="158" mass="18316">MSLMGMFCGSKLLRGNMGKKEWVGMLVKLEVGMGLVFRELLGRGGIFSSVKPPLKWEAWVAYYWDDTGGMGHWTLRFTRHFNNWELDIIETFFSRLTGNLVRKGDNDKVVWKDDKRGLFSIKSFYEVLDVGRVIIFPKNIIWNLLVPPEVSFFAWEAS</sequence>
<dbReference type="AlphaFoldDB" id="A0A438E718"/>
<comment type="caution">
    <text evidence="1">The sequence shown here is derived from an EMBL/GenBank/DDBJ whole genome shotgun (WGS) entry which is preliminary data.</text>
</comment>
<accession>A0A438E718</accession>
<gene>
    <name evidence="1" type="ORF">CK203_070413</name>
</gene>
<evidence type="ECO:0008006" key="3">
    <source>
        <dbReference type="Google" id="ProtNLM"/>
    </source>
</evidence>
<dbReference type="EMBL" id="QGNW01001381">
    <property type="protein sequence ID" value="RVW43442.1"/>
    <property type="molecule type" value="Genomic_DNA"/>
</dbReference>
<dbReference type="Proteomes" id="UP000288805">
    <property type="component" value="Unassembled WGS sequence"/>
</dbReference>
<protein>
    <recommendedName>
        <fullName evidence="3">Reverse transcriptase zinc-binding domain-containing protein</fullName>
    </recommendedName>
</protein>
<proteinExistence type="predicted"/>
<evidence type="ECO:0000313" key="2">
    <source>
        <dbReference type="Proteomes" id="UP000288805"/>
    </source>
</evidence>
<reference evidence="1 2" key="1">
    <citation type="journal article" date="2018" name="PLoS Genet.">
        <title>Population sequencing reveals clonal diversity and ancestral inbreeding in the grapevine cultivar Chardonnay.</title>
        <authorList>
            <person name="Roach M.J."/>
            <person name="Johnson D.L."/>
            <person name="Bohlmann J."/>
            <person name="van Vuuren H.J."/>
            <person name="Jones S.J."/>
            <person name="Pretorius I.S."/>
            <person name="Schmidt S.A."/>
            <person name="Borneman A.R."/>
        </authorList>
    </citation>
    <scope>NUCLEOTIDE SEQUENCE [LARGE SCALE GENOMIC DNA]</scope>
    <source>
        <strain evidence="2">cv. Chardonnay</strain>
        <tissue evidence="1">Leaf</tissue>
    </source>
</reference>